<keyword evidence="3" id="KW-0540">Nuclease</keyword>
<comment type="function">
    <text evidence="1">RNaseP catalyzes the removal of the 5'-leader sequence from pre-tRNA to produce the mature 5'-terminus. It can also cleave other RNA substrates such as 4.5S RNA. The protein component plays an auxiliary but essential role in vivo by binding to the 5'-leader sequence and broadening the substrate specificity of the ribozyme.</text>
</comment>
<accession>A0A918W9Z9</accession>
<evidence type="ECO:0000313" key="10">
    <source>
        <dbReference type="Proteomes" id="UP000646426"/>
    </source>
</evidence>
<evidence type="ECO:0000256" key="2">
    <source>
        <dbReference type="ARBA" id="ARBA00022694"/>
    </source>
</evidence>
<dbReference type="GO" id="GO:0042781">
    <property type="term" value="F:3'-tRNA processing endoribonuclease activity"/>
    <property type="evidence" value="ECO:0007669"/>
    <property type="project" value="TreeGrafter"/>
</dbReference>
<dbReference type="Proteomes" id="UP000646426">
    <property type="component" value="Unassembled WGS sequence"/>
</dbReference>
<dbReference type="EC" id="3.1.26.5" evidence="7"/>
<dbReference type="Gene3D" id="3.30.230.10">
    <property type="match status" value="1"/>
</dbReference>
<evidence type="ECO:0000256" key="1">
    <source>
        <dbReference type="ARBA" id="ARBA00002663"/>
    </source>
</evidence>
<dbReference type="PANTHER" id="PTHR33992">
    <property type="entry name" value="RIBONUCLEASE P PROTEIN COMPONENT"/>
    <property type="match status" value="1"/>
</dbReference>
<keyword evidence="5" id="KW-0378">Hydrolase</keyword>
<keyword evidence="6" id="KW-0694">RNA-binding</keyword>
<dbReference type="RefSeq" id="WP_229792540.1">
    <property type="nucleotide sequence ID" value="NZ_BMYD01000005.1"/>
</dbReference>
<gene>
    <name evidence="9" type="ORF">GCM10007067_25980</name>
</gene>
<dbReference type="InterPro" id="IPR020539">
    <property type="entry name" value="RNase_P_CS"/>
</dbReference>
<protein>
    <recommendedName>
        <fullName evidence="7">Ribonuclease P protein component</fullName>
        <ecNumber evidence="7">3.1.26.5</ecNumber>
    </recommendedName>
</protein>
<evidence type="ECO:0000256" key="3">
    <source>
        <dbReference type="ARBA" id="ARBA00022722"/>
    </source>
</evidence>
<dbReference type="GO" id="GO:0004526">
    <property type="term" value="F:ribonuclease P activity"/>
    <property type="evidence" value="ECO:0007669"/>
    <property type="project" value="UniProtKB-UniRule"/>
</dbReference>
<evidence type="ECO:0000256" key="7">
    <source>
        <dbReference type="NCBIfam" id="TIGR00188"/>
    </source>
</evidence>
<dbReference type="AlphaFoldDB" id="A0A918W9Z9"/>
<keyword evidence="10" id="KW-1185">Reference proteome</keyword>
<dbReference type="InterPro" id="IPR000100">
    <property type="entry name" value="RNase_P"/>
</dbReference>
<dbReference type="InterPro" id="IPR020568">
    <property type="entry name" value="Ribosomal_Su5_D2-typ_SF"/>
</dbReference>
<evidence type="ECO:0000256" key="8">
    <source>
        <dbReference type="SAM" id="MobiDB-lite"/>
    </source>
</evidence>
<dbReference type="GO" id="GO:0000049">
    <property type="term" value="F:tRNA binding"/>
    <property type="evidence" value="ECO:0007669"/>
    <property type="project" value="InterPro"/>
</dbReference>
<evidence type="ECO:0000313" key="9">
    <source>
        <dbReference type="EMBL" id="GHA86959.1"/>
    </source>
</evidence>
<dbReference type="EMBL" id="BMYD01000005">
    <property type="protein sequence ID" value="GHA86959.1"/>
    <property type="molecule type" value="Genomic_DNA"/>
</dbReference>
<reference evidence="9" key="1">
    <citation type="journal article" date="2014" name="Int. J. Syst. Evol. Microbiol.">
        <title>Complete genome sequence of Corynebacterium casei LMG S-19264T (=DSM 44701T), isolated from a smear-ripened cheese.</title>
        <authorList>
            <consortium name="US DOE Joint Genome Institute (JGI-PGF)"/>
            <person name="Walter F."/>
            <person name="Albersmeier A."/>
            <person name="Kalinowski J."/>
            <person name="Ruckert C."/>
        </authorList>
    </citation>
    <scope>NUCLEOTIDE SEQUENCE</scope>
    <source>
        <strain evidence="9">KCTC 23077</strain>
    </source>
</reference>
<evidence type="ECO:0000256" key="5">
    <source>
        <dbReference type="ARBA" id="ARBA00022801"/>
    </source>
</evidence>
<reference evidence="9" key="2">
    <citation type="submission" date="2020-09" db="EMBL/GenBank/DDBJ databases">
        <authorList>
            <person name="Sun Q."/>
            <person name="Kim S."/>
        </authorList>
    </citation>
    <scope>NUCLEOTIDE SEQUENCE</scope>
    <source>
        <strain evidence="9">KCTC 23077</strain>
    </source>
</reference>
<dbReference type="InterPro" id="IPR014721">
    <property type="entry name" value="Ribsml_uS5_D2-typ_fold_subgr"/>
</dbReference>
<dbReference type="Pfam" id="PF00825">
    <property type="entry name" value="Ribonuclease_P"/>
    <property type="match status" value="1"/>
</dbReference>
<keyword evidence="4" id="KW-0255">Endonuclease</keyword>
<comment type="caution">
    <text evidence="9">The sequence shown here is derived from an EMBL/GenBank/DDBJ whole genome shotgun (WGS) entry which is preliminary data.</text>
</comment>
<name>A0A918W9Z9_9GAMM</name>
<organism evidence="9 10">
    <name type="scientific">Cognatilysobacter bugurensis</name>
    <dbReference type="NCBI Taxonomy" id="543356"/>
    <lineage>
        <taxon>Bacteria</taxon>
        <taxon>Pseudomonadati</taxon>
        <taxon>Pseudomonadota</taxon>
        <taxon>Gammaproteobacteria</taxon>
        <taxon>Lysobacterales</taxon>
        <taxon>Lysobacteraceae</taxon>
        <taxon>Cognatilysobacter</taxon>
    </lineage>
</organism>
<dbReference type="NCBIfam" id="TIGR00188">
    <property type="entry name" value="rnpA"/>
    <property type="match status" value="1"/>
</dbReference>
<evidence type="ECO:0000256" key="6">
    <source>
        <dbReference type="ARBA" id="ARBA00022884"/>
    </source>
</evidence>
<dbReference type="GO" id="GO:0030677">
    <property type="term" value="C:ribonuclease P complex"/>
    <property type="evidence" value="ECO:0007669"/>
    <property type="project" value="TreeGrafter"/>
</dbReference>
<dbReference type="PROSITE" id="PS00648">
    <property type="entry name" value="RIBONUCLEASE_P"/>
    <property type="match status" value="1"/>
</dbReference>
<sequence length="99" mass="10506">MVDAGARLGLAVSRKVDRRAVVRNRIKRGLRESFRAQRTRLAPGEYVVVARPGAAALDAAALQRALLTLLQRAGALPPAPPAGTMPTAACTDRVQPPSR</sequence>
<dbReference type="PANTHER" id="PTHR33992:SF1">
    <property type="entry name" value="RIBONUCLEASE P PROTEIN COMPONENT"/>
    <property type="match status" value="1"/>
</dbReference>
<feature type="region of interest" description="Disordered" evidence="8">
    <location>
        <begin position="76"/>
        <end position="99"/>
    </location>
</feature>
<proteinExistence type="predicted"/>
<keyword evidence="2" id="KW-0819">tRNA processing</keyword>
<evidence type="ECO:0000256" key="4">
    <source>
        <dbReference type="ARBA" id="ARBA00022759"/>
    </source>
</evidence>
<dbReference type="SUPFAM" id="SSF54211">
    <property type="entry name" value="Ribosomal protein S5 domain 2-like"/>
    <property type="match status" value="1"/>
</dbReference>